<evidence type="ECO:0000313" key="11">
    <source>
        <dbReference type="EMBL" id="TSA87864.1"/>
    </source>
</evidence>
<keyword evidence="5 9" id="KW-0812">Transmembrane</keyword>
<feature type="transmembrane region" description="Helical" evidence="9">
    <location>
        <begin position="365"/>
        <end position="388"/>
    </location>
</feature>
<sequence>MSGGFYILIAGALLLASIVGSKASGRLGVPGLLLFLGVGMLSGSDGPGGIEFSNYLFAQWAGTVALCFILFQGGLSTEWSLVRPVLKKSLSLATLGVLSSTGLMGAFAHFVFGIPWLTALLLGAVVSSTDASAVFTVLKERRLGLRGEITPLLELESGGNDPMAVFLTLGLITLIQKPELSAFSIVPSFFQEMLLGALFGYVLGRVSLWAINKLNLQFEGLYSVMVIALALMIFGAAASVHGSGFLAVYIAGLVLGNADFIHKRSVLDFLDGVSWLMQIAMFLMLGLLVNPHELLPTAGLALACSLFLVFVARPASVYLSLATSKMPKRDKSMVAWVGLRGAVPIVLATFPLLSGVPGAKILFNVVFFIVLTSVLLQGTTLTAVARLLKVREAIPERPVYPIAYRPTGTGRNDMTEVDVKVGSEADGKRIMDLKLPPGALVILVHRGGEFLVPKGATTLQAGDSVLVLAIGEDLRAVQAKLGAETLVSASRIQTLELPSLSKEGKA</sequence>
<feature type="transmembrane region" description="Helical" evidence="9">
    <location>
        <begin position="333"/>
        <end position="353"/>
    </location>
</feature>
<dbReference type="Pfam" id="PF00999">
    <property type="entry name" value="Na_H_Exchanger"/>
    <property type="match status" value="1"/>
</dbReference>
<feature type="transmembrane region" description="Helical" evidence="9">
    <location>
        <begin position="269"/>
        <end position="288"/>
    </location>
</feature>
<reference evidence="11 12" key="1">
    <citation type="submission" date="2019-07" db="EMBL/GenBank/DDBJ databases">
        <title>Deinococcus detaillus sp. nov., isolated from humus soil in Antarctica.</title>
        <authorList>
            <person name="Zhang K."/>
        </authorList>
    </citation>
    <scope>NUCLEOTIDE SEQUENCE [LARGE SCALE GENOMIC DNA]</scope>
    <source>
        <strain evidence="11 12">H1</strain>
    </source>
</reference>
<keyword evidence="2" id="KW-0813">Transport</keyword>
<dbReference type="Proteomes" id="UP000316092">
    <property type="component" value="Unassembled WGS sequence"/>
</dbReference>
<comment type="caution">
    <text evidence="11">The sequence shown here is derived from an EMBL/GenBank/DDBJ whole genome shotgun (WGS) entry which is preliminary data.</text>
</comment>
<evidence type="ECO:0000256" key="3">
    <source>
        <dbReference type="ARBA" id="ARBA00022449"/>
    </source>
</evidence>
<dbReference type="PROSITE" id="PS51202">
    <property type="entry name" value="RCK_C"/>
    <property type="match status" value="1"/>
</dbReference>
<dbReference type="InterPro" id="IPR006153">
    <property type="entry name" value="Cation/H_exchanger_TM"/>
</dbReference>
<feature type="transmembrane region" description="Helical" evidence="9">
    <location>
        <begin position="118"/>
        <end position="138"/>
    </location>
</feature>
<organism evidence="11 12">
    <name type="scientific">Deinococcus detaillensis</name>
    <dbReference type="NCBI Taxonomy" id="2592048"/>
    <lineage>
        <taxon>Bacteria</taxon>
        <taxon>Thermotogati</taxon>
        <taxon>Deinococcota</taxon>
        <taxon>Deinococci</taxon>
        <taxon>Deinococcales</taxon>
        <taxon>Deinococcaceae</taxon>
        <taxon>Deinococcus</taxon>
    </lineage>
</organism>
<evidence type="ECO:0000256" key="7">
    <source>
        <dbReference type="ARBA" id="ARBA00023065"/>
    </source>
</evidence>
<name>A0A553V623_9DEIO</name>
<evidence type="ECO:0000256" key="6">
    <source>
        <dbReference type="ARBA" id="ARBA00022989"/>
    </source>
</evidence>
<evidence type="ECO:0000256" key="5">
    <source>
        <dbReference type="ARBA" id="ARBA00022692"/>
    </source>
</evidence>
<keyword evidence="7" id="KW-0406">Ion transport</keyword>
<feature type="transmembrane region" description="Helical" evidence="9">
    <location>
        <begin position="92"/>
        <end position="112"/>
    </location>
</feature>
<evidence type="ECO:0000256" key="2">
    <source>
        <dbReference type="ARBA" id="ARBA00022448"/>
    </source>
</evidence>
<dbReference type="InterPro" id="IPR036721">
    <property type="entry name" value="RCK_C_sf"/>
</dbReference>
<evidence type="ECO:0000313" key="12">
    <source>
        <dbReference type="Proteomes" id="UP000316092"/>
    </source>
</evidence>
<dbReference type="AlphaFoldDB" id="A0A553V623"/>
<dbReference type="PANTHER" id="PTHR32507:SF7">
    <property type="entry name" value="K(+)_H(+) ANTIPORTER NHAP2"/>
    <property type="match status" value="1"/>
</dbReference>
<dbReference type="SUPFAM" id="SSF116726">
    <property type="entry name" value="TrkA C-terminal domain-like"/>
    <property type="match status" value="1"/>
</dbReference>
<protein>
    <submittedName>
        <fullName evidence="11">Potassium/proton antiporter</fullName>
    </submittedName>
</protein>
<feature type="transmembrane region" description="Helical" evidence="9">
    <location>
        <begin position="188"/>
        <end position="208"/>
    </location>
</feature>
<evidence type="ECO:0000256" key="4">
    <source>
        <dbReference type="ARBA" id="ARBA00022475"/>
    </source>
</evidence>
<keyword evidence="6 9" id="KW-1133">Transmembrane helix</keyword>
<proteinExistence type="predicted"/>
<feature type="domain" description="RCK C-terminal" evidence="10">
    <location>
        <begin position="402"/>
        <end position="483"/>
    </location>
</feature>
<accession>A0A553V623</accession>
<dbReference type="InterPro" id="IPR006037">
    <property type="entry name" value="RCK_C"/>
</dbReference>
<keyword evidence="3" id="KW-0050">Antiport</keyword>
<gene>
    <name evidence="11" type="ORF">FNU79_01025</name>
</gene>
<dbReference type="NCBIfam" id="NF003716">
    <property type="entry name" value="PRK05326.1-3"/>
    <property type="match status" value="1"/>
</dbReference>
<dbReference type="NCBIfam" id="NF003715">
    <property type="entry name" value="PRK05326.1-2"/>
    <property type="match status" value="1"/>
</dbReference>
<dbReference type="GO" id="GO:0015297">
    <property type="term" value="F:antiporter activity"/>
    <property type="evidence" value="ECO:0007669"/>
    <property type="project" value="UniProtKB-KW"/>
</dbReference>
<keyword evidence="12" id="KW-1185">Reference proteome</keyword>
<dbReference type="Gene3D" id="3.30.70.1450">
    <property type="entry name" value="Regulator of K+ conductance, C-terminal domain"/>
    <property type="match status" value="1"/>
</dbReference>
<dbReference type="GO" id="GO:0006813">
    <property type="term" value="P:potassium ion transport"/>
    <property type="evidence" value="ECO:0007669"/>
    <property type="project" value="InterPro"/>
</dbReference>
<keyword evidence="4" id="KW-1003">Cell membrane</keyword>
<dbReference type="GO" id="GO:0008324">
    <property type="term" value="F:monoatomic cation transmembrane transporter activity"/>
    <property type="evidence" value="ECO:0007669"/>
    <property type="project" value="InterPro"/>
</dbReference>
<dbReference type="Gene3D" id="1.20.1530.20">
    <property type="match status" value="1"/>
</dbReference>
<comment type="subcellular location">
    <subcellularLocation>
        <location evidence="1">Cell membrane</location>
        <topology evidence="1">Multi-pass membrane protein</topology>
    </subcellularLocation>
</comment>
<evidence type="ECO:0000256" key="9">
    <source>
        <dbReference type="SAM" id="Phobius"/>
    </source>
</evidence>
<feature type="transmembrane region" description="Helical" evidence="9">
    <location>
        <begin position="294"/>
        <end position="312"/>
    </location>
</feature>
<dbReference type="Pfam" id="PF02080">
    <property type="entry name" value="TrkA_C"/>
    <property type="match status" value="1"/>
</dbReference>
<evidence type="ECO:0000256" key="8">
    <source>
        <dbReference type="ARBA" id="ARBA00023136"/>
    </source>
</evidence>
<dbReference type="RefSeq" id="WP_143719062.1">
    <property type="nucleotide sequence ID" value="NZ_VKDB01000001.1"/>
</dbReference>
<dbReference type="InterPro" id="IPR038770">
    <property type="entry name" value="Na+/solute_symporter_sf"/>
</dbReference>
<dbReference type="EMBL" id="VKDB01000001">
    <property type="protein sequence ID" value="TSA87864.1"/>
    <property type="molecule type" value="Genomic_DNA"/>
</dbReference>
<keyword evidence="8 9" id="KW-0472">Membrane</keyword>
<dbReference type="GO" id="GO:0005886">
    <property type="term" value="C:plasma membrane"/>
    <property type="evidence" value="ECO:0007669"/>
    <property type="project" value="UniProtKB-SubCell"/>
</dbReference>
<evidence type="ECO:0000259" key="10">
    <source>
        <dbReference type="PROSITE" id="PS51202"/>
    </source>
</evidence>
<dbReference type="PANTHER" id="PTHR32507">
    <property type="entry name" value="NA(+)/H(+) ANTIPORTER 1"/>
    <property type="match status" value="1"/>
</dbReference>
<feature type="transmembrane region" description="Helical" evidence="9">
    <location>
        <begin position="220"/>
        <end position="238"/>
    </location>
</feature>
<dbReference type="OrthoDB" id="9810759at2"/>
<evidence type="ECO:0000256" key="1">
    <source>
        <dbReference type="ARBA" id="ARBA00004651"/>
    </source>
</evidence>
<dbReference type="GO" id="GO:1902600">
    <property type="term" value="P:proton transmembrane transport"/>
    <property type="evidence" value="ECO:0007669"/>
    <property type="project" value="InterPro"/>
</dbReference>
<feature type="transmembrane region" description="Helical" evidence="9">
    <location>
        <begin position="52"/>
        <end position="71"/>
    </location>
</feature>